<accession>A0AA39D6U3</accession>
<sequence>MGKESRSFVLTGSSLSCLLVFAFLYAAFFTRNFSPLDSWKHHLWNWGRSSSHAAEKIDGDMEEREPLRSILRRLVRGEDRVKLEATGFSCYSDLHSEVCVTDKPVRINNHTVYVLSDQSSDQFKHSVQPYARKDDENAMKAVSPVQILHGKIDPPACHFTHDVPAMVFSSGGFTGNLFHEFNEVIIPLFITSQHFRSRLQFVITDYKPWMVEKYKRILKQLSAYNAINPAEDGSVHCFPGAVIGLKYHDNLALNTSDIPGGYSMSDFKHFLRKSYSLTITTVSEIEHPKPVLILISRRTTRKFLNEDEMVGLMEDLGFQVIITPPYNMSSLDKFAQVVNSCSVMVGAHGAGLANSVLLPAGAVMVQVVPLGLDWASAAYYGDPAREMGVQYLEYKIEAEESSLFDLYGRDHPIIADPQSIHLKGYDVARAVYLDGQDMKINLVRLREILVQARKLLGNPMSFK</sequence>
<reference evidence="6 7" key="1">
    <citation type="journal article" date="2023" name="BMC Biotechnol.">
        <title>Vitis rotundifolia cv Carlos genome sequencing.</title>
        <authorList>
            <person name="Huff M."/>
            <person name="Hulse-Kemp A."/>
            <person name="Scheffler B."/>
            <person name="Youngblood R."/>
            <person name="Simpson S."/>
            <person name="Babiker E."/>
            <person name="Staton M."/>
        </authorList>
    </citation>
    <scope>NUCLEOTIDE SEQUENCE [LARGE SCALE GENOMIC DNA]</scope>
    <source>
        <tissue evidence="6">Leaf</tissue>
    </source>
</reference>
<gene>
    <name evidence="6" type="ORF">PVL29_025715</name>
</gene>
<dbReference type="Pfam" id="PF04577">
    <property type="entry name" value="Glyco_transf_61"/>
    <property type="match status" value="1"/>
</dbReference>
<evidence type="ECO:0000256" key="2">
    <source>
        <dbReference type="ARBA" id="ARBA00022676"/>
    </source>
</evidence>
<keyword evidence="7" id="KW-1185">Reference proteome</keyword>
<evidence type="ECO:0000313" key="6">
    <source>
        <dbReference type="EMBL" id="KAJ9672190.1"/>
    </source>
</evidence>
<comment type="caution">
    <text evidence="6">The sequence shown here is derived from an EMBL/GenBank/DDBJ whole genome shotgun (WGS) entry which is preliminary data.</text>
</comment>
<dbReference type="EMBL" id="JARBHA010000019">
    <property type="protein sequence ID" value="KAJ9672190.1"/>
    <property type="molecule type" value="Genomic_DNA"/>
</dbReference>
<dbReference type="InterPro" id="IPR007657">
    <property type="entry name" value="Glycosyltransferase_61"/>
</dbReference>
<dbReference type="PROSITE" id="PS51257">
    <property type="entry name" value="PROKAR_LIPOPROTEIN"/>
    <property type="match status" value="1"/>
</dbReference>
<feature type="domain" description="Glycosyltransferase 61 catalytic" evidence="5">
    <location>
        <begin position="158"/>
        <end position="365"/>
    </location>
</feature>
<dbReference type="GO" id="GO:0000139">
    <property type="term" value="C:Golgi membrane"/>
    <property type="evidence" value="ECO:0007669"/>
    <property type="project" value="UniProtKB-SubCell"/>
</dbReference>
<keyword evidence="3" id="KW-0808">Transferase</keyword>
<dbReference type="PANTHER" id="PTHR20961">
    <property type="entry name" value="GLYCOSYLTRANSFERASE"/>
    <property type="match status" value="1"/>
</dbReference>
<evidence type="ECO:0000313" key="7">
    <source>
        <dbReference type="Proteomes" id="UP001168098"/>
    </source>
</evidence>
<keyword evidence="2" id="KW-0328">Glycosyltransferase</keyword>
<dbReference type="Proteomes" id="UP001168098">
    <property type="component" value="Unassembled WGS sequence"/>
</dbReference>
<name>A0AA39D6U3_VITRO</name>
<evidence type="ECO:0000256" key="4">
    <source>
        <dbReference type="ARBA" id="ARBA00023180"/>
    </source>
</evidence>
<organism evidence="6 7">
    <name type="scientific">Vitis rotundifolia</name>
    <name type="common">Muscadine grape</name>
    <dbReference type="NCBI Taxonomy" id="103349"/>
    <lineage>
        <taxon>Eukaryota</taxon>
        <taxon>Viridiplantae</taxon>
        <taxon>Streptophyta</taxon>
        <taxon>Embryophyta</taxon>
        <taxon>Tracheophyta</taxon>
        <taxon>Spermatophyta</taxon>
        <taxon>Magnoliopsida</taxon>
        <taxon>eudicotyledons</taxon>
        <taxon>Gunneridae</taxon>
        <taxon>Pentapetalae</taxon>
        <taxon>rosids</taxon>
        <taxon>Vitales</taxon>
        <taxon>Vitaceae</taxon>
        <taxon>Viteae</taxon>
        <taxon>Vitis</taxon>
    </lineage>
</organism>
<evidence type="ECO:0000256" key="3">
    <source>
        <dbReference type="ARBA" id="ARBA00022679"/>
    </source>
</evidence>
<dbReference type="GO" id="GO:0016763">
    <property type="term" value="F:pentosyltransferase activity"/>
    <property type="evidence" value="ECO:0007669"/>
    <property type="project" value="UniProtKB-ARBA"/>
</dbReference>
<evidence type="ECO:0000256" key="1">
    <source>
        <dbReference type="ARBA" id="ARBA00004323"/>
    </source>
</evidence>
<proteinExistence type="predicted"/>
<keyword evidence="4" id="KW-0325">Glycoprotein</keyword>
<dbReference type="AlphaFoldDB" id="A0AA39D6U3"/>
<dbReference type="InterPro" id="IPR049625">
    <property type="entry name" value="Glyco_transf_61_cat"/>
</dbReference>
<evidence type="ECO:0000259" key="5">
    <source>
        <dbReference type="Pfam" id="PF04577"/>
    </source>
</evidence>
<comment type="subcellular location">
    <subcellularLocation>
        <location evidence="1">Golgi apparatus membrane</location>
        <topology evidence="1">Single-pass type II membrane protein</topology>
    </subcellularLocation>
</comment>
<dbReference type="PANTHER" id="PTHR20961:SF108">
    <property type="entry name" value="GLYCOSYLTRANSFERASE"/>
    <property type="match status" value="1"/>
</dbReference>
<protein>
    <recommendedName>
        <fullName evidence="5">Glycosyltransferase 61 catalytic domain-containing protein</fullName>
    </recommendedName>
</protein>